<feature type="binding site" evidence="10">
    <location>
        <position position="1056"/>
    </location>
    <ligand>
        <name>a divalent metal cation</name>
        <dbReference type="ChEBI" id="CHEBI:60240"/>
        <note>catalytic</note>
    </ligand>
</feature>
<dbReference type="SMART" id="SM00479">
    <property type="entry name" value="EXOIII"/>
    <property type="match status" value="1"/>
</dbReference>
<protein>
    <recommendedName>
        <fullName evidence="10">PAN2-PAN3 deadenylation complex catalytic subunit PAN2</fullName>
        <ecNumber evidence="10">3.1.13.4</ecNumber>
    </recommendedName>
    <alternativeName>
        <fullName evidence="10">PAB1P-dependent poly(A)-specific ribonuclease</fullName>
    </alternativeName>
    <alternativeName>
        <fullName evidence="10">Poly(A)-nuclease deadenylation complex subunit 2</fullName>
        <shortName evidence="10">PAN deadenylation complex subunit 2</shortName>
    </alternativeName>
</protein>
<dbReference type="SUPFAM" id="SSF54001">
    <property type="entry name" value="Cysteine proteinases"/>
    <property type="match status" value="1"/>
</dbReference>
<gene>
    <name evidence="10" type="primary">PAN2</name>
    <name evidence="13" type="ORF">PV09_04704</name>
</gene>
<dbReference type="Gene3D" id="2.130.10.10">
    <property type="entry name" value="YVTN repeat-like/Quinoprotein amine dehydrogenase"/>
    <property type="match status" value="1"/>
</dbReference>
<keyword evidence="3 10" id="KW-0963">Cytoplasm</keyword>
<evidence type="ECO:0000256" key="3">
    <source>
        <dbReference type="ARBA" id="ARBA00022490"/>
    </source>
</evidence>
<proteinExistence type="inferred from homology"/>
<name>A0A0D2AZ75_9PEZI</name>
<dbReference type="InterPro" id="IPR012337">
    <property type="entry name" value="RNaseH-like_sf"/>
</dbReference>
<dbReference type="GO" id="GO:0046872">
    <property type="term" value="F:metal ion binding"/>
    <property type="evidence" value="ECO:0007669"/>
    <property type="project" value="UniProtKB-KW"/>
</dbReference>
<feature type="binding site" evidence="10">
    <location>
        <position position="1003"/>
    </location>
    <ligand>
        <name>a divalent metal cation</name>
        <dbReference type="ChEBI" id="CHEBI:60240"/>
        <note>catalytic</note>
    </ligand>
</feature>
<dbReference type="GO" id="GO:0004535">
    <property type="term" value="F:poly(A)-specific ribonuclease activity"/>
    <property type="evidence" value="ECO:0007669"/>
    <property type="project" value="UniProtKB-UniRule"/>
</dbReference>
<feature type="region of interest" description="Disordered" evidence="11">
    <location>
        <begin position="1103"/>
        <end position="1165"/>
    </location>
</feature>
<feature type="domain" description="USP" evidence="12">
    <location>
        <begin position="492"/>
        <end position="841"/>
    </location>
</feature>
<dbReference type="Pfam" id="PF13423">
    <property type="entry name" value="UCH_1"/>
    <property type="match status" value="1"/>
</dbReference>
<dbReference type="Gene3D" id="3.90.70.10">
    <property type="entry name" value="Cysteine proteinases"/>
    <property type="match status" value="1"/>
</dbReference>
<evidence type="ECO:0000256" key="1">
    <source>
        <dbReference type="ARBA" id="ARBA00001663"/>
    </source>
</evidence>
<dbReference type="VEuPathDB" id="FungiDB:PV09_04704"/>
<dbReference type="SUPFAM" id="SSF50978">
    <property type="entry name" value="WD40 repeat-like"/>
    <property type="match status" value="1"/>
</dbReference>
<dbReference type="CDD" id="cd06143">
    <property type="entry name" value="PAN2_exo"/>
    <property type="match status" value="1"/>
</dbReference>
<dbReference type="PANTHER" id="PTHR15728:SF0">
    <property type="entry name" value="PAN2-PAN3 DEADENYLATION COMPLEX CATALYTIC SUBUNIT PAN2"/>
    <property type="match status" value="1"/>
</dbReference>
<dbReference type="Gene3D" id="3.30.420.10">
    <property type="entry name" value="Ribonuclease H-like superfamily/Ribonuclease H"/>
    <property type="match status" value="1"/>
</dbReference>
<comment type="subunit">
    <text evidence="10">Forms a heterotrimer with an asymmetric homodimer of the regulatory subunit PAN3 to form the poly(A)-nuclease (PAN) deadenylation complex.</text>
</comment>
<dbReference type="InterPro" id="IPR036397">
    <property type="entry name" value="RNaseH_sf"/>
</dbReference>
<evidence type="ECO:0000256" key="11">
    <source>
        <dbReference type="SAM" id="MobiDB-lite"/>
    </source>
</evidence>
<keyword evidence="8 10" id="KW-0378">Hydrolase</keyword>
<evidence type="ECO:0000256" key="8">
    <source>
        <dbReference type="ARBA" id="ARBA00022801"/>
    </source>
</evidence>
<dbReference type="EC" id="3.1.13.4" evidence="10"/>
<comment type="cofactor">
    <cofactor evidence="10">
        <name>a divalent metal cation</name>
        <dbReference type="ChEBI" id="CHEBI:60240"/>
    </cofactor>
    <text evidence="10">Binds 2 metal cations per subunit in the catalytic exonuclease domain.</text>
</comment>
<dbReference type="Pfam" id="PF20770">
    <property type="entry name" value="PAN2_N"/>
    <property type="match status" value="1"/>
</dbReference>
<comment type="domain">
    <text evidence="10">The linker, or PAN3 interaction domain (PID), between the WD40 repeats and the pseudo-UCH domain mediates interaction with PAN3.</text>
</comment>
<comment type="domain">
    <text evidence="10">Contains a pseudo-UCH domain. This ubiquitin C-terminal hydrolase (UCH)-like or ubiquitin specific protease (USP)-like domain is predicted to be catalytically inactive because it lacks the active site catalytic triad characteristic of thiol proteases, with residues at the equivalent structural positions that are incompatible with catalysis, and it cannot bind ubiquitin. It functions as a structural scaffold for intra- and intermolecular interactions in the complex.</text>
</comment>
<evidence type="ECO:0000256" key="6">
    <source>
        <dbReference type="ARBA" id="ARBA00022722"/>
    </source>
</evidence>
<evidence type="ECO:0000313" key="13">
    <source>
        <dbReference type="EMBL" id="KIW04434.1"/>
    </source>
</evidence>
<organism evidence="13 14">
    <name type="scientific">Verruconis gallopava</name>
    <dbReference type="NCBI Taxonomy" id="253628"/>
    <lineage>
        <taxon>Eukaryota</taxon>
        <taxon>Fungi</taxon>
        <taxon>Dikarya</taxon>
        <taxon>Ascomycota</taxon>
        <taxon>Pezizomycotina</taxon>
        <taxon>Dothideomycetes</taxon>
        <taxon>Pleosporomycetidae</taxon>
        <taxon>Venturiales</taxon>
        <taxon>Sympoventuriaceae</taxon>
        <taxon>Verruconis</taxon>
    </lineage>
</organism>
<sequence length="1165" mass="130946">MDTDAEEICLVPHPGPGPHAMPTWATTLAIDPHQELLWTGNEYGRVMSFYGHELQKYTSFKAHASEHVKQIIFTEKGVLSVSSRSVHYASRRGLGIWHLADQNFTDLQCMSFTSKDATEILVAGMQNTMFRIDVEKGAILEIIPAHDMYTIMKRGGSHICAATHTGSVHILDSKTFQLIKSWQAHMGWINDMDVKTDFLVTCGYSNRQQLGPMLDGMVNLLSLKTLQPLPPIPFQPGAAFVRIHPRMYTTCVIASLNGQIQVVDVMNSGAVSLVKQAQIFDNTAITSLELAPSGEALAFATTLNQIHLWGSPAKAHFTDHPRETLFPDPIIPHPPMDWSLDTPLNKIGMPYYRELLLSAWPSHMTFEVGAPPPKIEAIVTAHQKRADMGAYAPNPRKGFRNQIQQTRVALSEKSSGALGAPKFLSEKARESAKAGDDEQRPSDALLEHLKDMNITSATRKDVPAIYGNVEIKYSKFGVDDFDFRYYNKTSFSGLETHIANSYANPLLQLYRFTPVIRNIALQHTATECLFDQCMLCELGFLIDMLEKAEGMNCQATNFLKTLSSQPAAQSLNLLEERNPNERLTVMVQKLNTYLLNKFSTDYMMVSTHAQNRPLEQALATKMLATFKCGQCMHEMTRLDDVYSHELIYPQPQRNMGGRNHRSNNPQNHHRQTFSQILKYSVERQEPTRGWCSRCRRYQQMSQRKQVQGVPAVMVMNANVTTNEAKQLWSSPNWVPKEIGIITGNGQFFCYEGQDLELHIQRKVHQIQVYELIGVVCDVKSGENQKSHLVGMLNVSPSSSNTDAKDEWHLFNDFLVTPCSTTEALRFEPTWKLPCVLCYQLKEYSHIIDDSWKTNLDTSILYRKWSAAQSEHLDKFRLLNPTDEVPQPGAPVGIDAEFVALQREEIEIKADGTRETIRPSRLGLARVSVLRGAGPDADLPFIDDYIAITEPIVDYLTQHSGIAPGDLDRQTSSHILVSLKVAYKKLWLLLNLGCTFVGHGLTKDFRTINIHVPKSQVIDTVDLFYIASRQRKLSLRFLAWLLLKEDIQIETHDSVEDARTALKLWRKYEDYRRENTLEEKLEWIYRRGAETRFKVPGKVGASNDEMLGVPPGMLTPGRNTSGRATPELGATASEVASGSPLRSQAGTPVRKAPFGKGSAGFGSPMR</sequence>
<dbReference type="RefSeq" id="XP_016214303.1">
    <property type="nucleotide sequence ID" value="XM_016358101.1"/>
</dbReference>
<keyword evidence="9 10" id="KW-0269">Exonuclease</keyword>
<comment type="catalytic activity">
    <reaction evidence="1 10">
        <text>Exonucleolytic cleavage of poly(A) to 5'-AMP.</text>
        <dbReference type="EC" id="3.1.13.4"/>
    </reaction>
</comment>
<keyword evidence="6 10" id="KW-0540">Nuclease</keyword>
<evidence type="ECO:0000256" key="2">
    <source>
        <dbReference type="ARBA" id="ARBA00004496"/>
    </source>
</evidence>
<dbReference type="InterPro" id="IPR028881">
    <property type="entry name" value="PAN2_UCH_dom"/>
</dbReference>
<dbReference type="GeneID" id="27312677"/>
<evidence type="ECO:0000256" key="4">
    <source>
        <dbReference type="ARBA" id="ARBA00022574"/>
    </source>
</evidence>
<feature type="binding site" evidence="10">
    <location>
        <position position="896"/>
    </location>
    <ligand>
        <name>a divalent metal cation</name>
        <dbReference type="ChEBI" id="CHEBI:60240"/>
        <note>catalytic</note>
    </ligand>
</feature>
<evidence type="ECO:0000256" key="10">
    <source>
        <dbReference type="HAMAP-Rule" id="MF_03182"/>
    </source>
</evidence>
<dbReference type="STRING" id="253628.A0A0D2AZ75"/>
<feature type="binding site" evidence="10">
    <location>
        <position position="894"/>
    </location>
    <ligand>
        <name>a divalent metal cation</name>
        <dbReference type="ChEBI" id="CHEBI:60240"/>
        <note>catalytic</note>
    </ligand>
</feature>
<dbReference type="InterPro" id="IPR036322">
    <property type="entry name" value="WD40_repeat_dom_sf"/>
</dbReference>
<dbReference type="GO" id="GO:0000932">
    <property type="term" value="C:P-body"/>
    <property type="evidence" value="ECO:0007669"/>
    <property type="project" value="TreeGrafter"/>
</dbReference>
<keyword evidence="4" id="KW-0853">WD repeat</keyword>
<keyword evidence="7 10" id="KW-0479">Metal-binding</keyword>
<dbReference type="Pfam" id="PF00929">
    <property type="entry name" value="RNase_T"/>
    <property type="match status" value="1"/>
</dbReference>
<dbReference type="PROSITE" id="PS50235">
    <property type="entry name" value="USP_3"/>
    <property type="match status" value="1"/>
</dbReference>
<dbReference type="PANTHER" id="PTHR15728">
    <property type="entry name" value="DEADENYLATION COMPLEX CATALYTIC SUBUNIT PAN2"/>
    <property type="match status" value="1"/>
</dbReference>
<keyword evidence="14" id="KW-1185">Reference proteome</keyword>
<evidence type="ECO:0000256" key="5">
    <source>
        <dbReference type="ARBA" id="ARBA00022664"/>
    </source>
</evidence>
<dbReference type="InterPro" id="IPR015943">
    <property type="entry name" value="WD40/YVTN_repeat-like_dom_sf"/>
</dbReference>
<dbReference type="AlphaFoldDB" id="A0A0D2AZ75"/>
<keyword evidence="5 10" id="KW-0507">mRNA processing</keyword>
<comment type="activity regulation">
    <text evidence="10">Positively regulated by the regulatory subunit PAN3.</text>
</comment>
<evidence type="ECO:0000256" key="7">
    <source>
        <dbReference type="ARBA" id="ARBA00022723"/>
    </source>
</evidence>
<dbReference type="SUPFAM" id="SSF53098">
    <property type="entry name" value="Ribonuclease H-like"/>
    <property type="match status" value="1"/>
</dbReference>
<dbReference type="FunFam" id="2.130.10.10:FF:000459">
    <property type="entry name" value="PAN2-PAN3 deadenylation complex catalytic subunit PAN2"/>
    <property type="match status" value="1"/>
</dbReference>
<comment type="similarity">
    <text evidence="10">Belongs to the peptidase C19 family. PAN2 subfamily.</text>
</comment>
<dbReference type="HAMAP" id="MF_03182">
    <property type="entry name" value="PAN2"/>
    <property type="match status" value="1"/>
</dbReference>
<comment type="function">
    <text evidence="10">Catalytic subunit of the poly(A)-nuclease (PAN) deadenylation complex, one of two cytoplasmic mRNA deadenylases involved in mRNA turnover. PAN specifically shortens poly(A) tails of RNA and the activity is stimulated by poly(A)-binding protein PAB1. PAN deadenylation is followed by rapid degradation of the shortened mRNA tails by the CCR4-NOT complex. Deadenylated mRNAs are then degraded by two alternative mechanisms, namely exosome-mediated 3'-5' exonucleolytic degradation, or deadenlyation-dependent mRNA decaping and subsequent 5'-3' exonucleolytic degradation by XRN1. May also be involved in post-transcriptional maturation of mRNA poly(A) tails.</text>
</comment>
<evidence type="ECO:0000313" key="14">
    <source>
        <dbReference type="Proteomes" id="UP000053259"/>
    </source>
</evidence>
<dbReference type="EMBL" id="KN847541">
    <property type="protein sequence ID" value="KIW04434.1"/>
    <property type="molecule type" value="Genomic_DNA"/>
</dbReference>
<comment type="caution">
    <text evidence="10">Lacks conserved residue(s) required for the propagation of feature annotation.</text>
</comment>
<dbReference type="InParanoid" id="A0A0D2AZ75"/>
<dbReference type="OrthoDB" id="16516at2759"/>
<dbReference type="InterPro" id="IPR050785">
    <property type="entry name" value="PAN2-PAN3_catalytic_subunit"/>
</dbReference>
<dbReference type="GO" id="GO:0003676">
    <property type="term" value="F:nucleic acid binding"/>
    <property type="evidence" value="ECO:0007669"/>
    <property type="project" value="InterPro"/>
</dbReference>
<dbReference type="InterPro" id="IPR028889">
    <property type="entry name" value="USP"/>
</dbReference>
<dbReference type="InterPro" id="IPR030843">
    <property type="entry name" value="PAN2"/>
</dbReference>
<evidence type="ECO:0000259" key="12">
    <source>
        <dbReference type="PROSITE" id="PS50235"/>
    </source>
</evidence>
<dbReference type="GO" id="GO:0000289">
    <property type="term" value="P:nuclear-transcribed mRNA poly(A) tail shortening"/>
    <property type="evidence" value="ECO:0007669"/>
    <property type="project" value="UniProtKB-UniRule"/>
</dbReference>
<evidence type="ECO:0000256" key="9">
    <source>
        <dbReference type="ARBA" id="ARBA00022839"/>
    </source>
</evidence>
<reference evidence="13 14" key="1">
    <citation type="submission" date="2015-01" db="EMBL/GenBank/DDBJ databases">
        <title>The Genome Sequence of Ochroconis gallopava CBS43764.</title>
        <authorList>
            <consortium name="The Broad Institute Genomics Platform"/>
            <person name="Cuomo C."/>
            <person name="de Hoog S."/>
            <person name="Gorbushina A."/>
            <person name="Stielow B."/>
            <person name="Teixiera M."/>
            <person name="Abouelleil A."/>
            <person name="Chapman S.B."/>
            <person name="Priest M."/>
            <person name="Young S.K."/>
            <person name="Wortman J."/>
            <person name="Nusbaum C."/>
            <person name="Birren B."/>
        </authorList>
    </citation>
    <scope>NUCLEOTIDE SEQUENCE [LARGE SCALE GENOMIC DNA]</scope>
    <source>
        <strain evidence="13 14">CBS 43764</strain>
    </source>
</reference>
<comment type="subcellular location">
    <subcellularLocation>
        <location evidence="2 10">Cytoplasm</location>
    </subcellularLocation>
</comment>
<dbReference type="Proteomes" id="UP000053259">
    <property type="component" value="Unassembled WGS sequence"/>
</dbReference>
<dbReference type="FunCoup" id="A0A0D2AZ75">
    <property type="interactions" value="676"/>
</dbReference>
<accession>A0A0D2AZ75</accession>
<dbReference type="InterPro" id="IPR048841">
    <property type="entry name" value="PAN2_N"/>
</dbReference>
<dbReference type="InterPro" id="IPR013520">
    <property type="entry name" value="Ribonucl_H"/>
</dbReference>
<dbReference type="GO" id="GO:0006397">
    <property type="term" value="P:mRNA processing"/>
    <property type="evidence" value="ECO:0007669"/>
    <property type="project" value="UniProtKB-KW"/>
</dbReference>
<dbReference type="FunFam" id="3.30.420.10:FF:000028">
    <property type="entry name" value="PAN2-PAN3 deadenylation complex catalytic subunit PAN2"/>
    <property type="match status" value="1"/>
</dbReference>
<dbReference type="InterPro" id="IPR038765">
    <property type="entry name" value="Papain-like_cys_pep_sf"/>
</dbReference>
<feature type="compositionally biased region" description="Polar residues" evidence="11">
    <location>
        <begin position="1133"/>
        <end position="1145"/>
    </location>
</feature>
<dbReference type="GO" id="GO:0031251">
    <property type="term" value="C:PAN complex"/>
    <property type="evidence" value="ECO:0007669"/>
    <property type="project" value="UniProtKB-UniRule"/>
</dbReference>